<evidence type="ECO:0000313" key="1">
    <source>
        <dbReference type="EMBL" id="GFB10933.1"/>
    </source>
</evidence>
<organism evidence="1">
    <name type="scientific">Tanacetum cinerariifolium</name>
    <name type="common">Dalmatian daisy</name>
    <name type="synonym">Chrysanthemum cinerariifolium</name>
    <dbReference type="NCBI Taxonomy" id="118510"/>
    <lineage>
        <taxon>Eukaryota</taxon>
        <taxon>Viridiplantae</taxon>
        <taxon>Streptophyta</taxon>
        <taxon>Embryophyta</taxon>
        <taxon>Tracheophyta</taxon>
        <taxon>Spermatophyta</taxon>
        <taxon>Magnoliopsida</taxon>
        <taxon>eudicotyledons</taxon>
        <taxon>Gunneridae</taxon>
        <taxon>Pentapetalae</taxon>
        <taxon>asterids</taxon>
        <taxon>campanulids</taxon>
        <taxon>Asterales</taxon>
        <taxon>Asteraceae</taxon>
        <taxon>Asteroideae</taxon>
        <taxon>Anthemideae</taxon>
        <taxon>Anthemidinae</taxon>
        <taxon>Tanacetum</taxon>
    </lineage>
</organism>
<reference evidence="1" key="1">
    <citation type="journal article" date="2019" name="Sci. Rep.">
        <title>Draft genome of Tanacetum cinerariifolium, the natural source of mosquito coil.</title>
        <authorList>
            <person name="Yamashiro T."/>
            <person name="Shiraishi A."/>
            <person name="Satake H."/>
            <person name="Nakayama K."/>
        </authorList>
    </citation>
    <scope>NUCLEOTIDE SEQUENCE</scope>
</reference>
<proteinExistence type="predicted"/>
<sequence length="143" mass="15721">MMIAKDERCFMDKLAVKTGISSLNTVGQRPTNLVAYESIYKEWEDRIERAVTTASSLEAKQDSGNINRTQSMATINEPFPHGTGLGSVPRCQVTILGGAEAQTRFEAASKQTNDLPLSRGHTLRSGEDSIKVKQIDGIMYKTI</sequence>
<protein>
    <submittedName>
        <fullName evidence="1">Uncharacterized protein</fullName>
    </submittedName>
</protein>
<accession>A0A699KU24</accession>
<gene>
    <name evidence="1" type="ORF">Tci_682904</name>
</gene>
<dbReference type="EMBL" id="BKCJ010553972">
    <property type="protein sequence ID" value="GFB10933.1"/>
    <property type="molecule type" value="Genomic_DNA"/>
</dbReference>
<comment type="caution">
    <text evidence="1">The sequence shown here is derived from an EMBL/GenBank/DDBJ whole genome shotgun (WGS) entry which is preliminary data.</text>
</comment>
<dbReference type="AlphaFoldDB" id="A0A699KU24"/>
<name>A0A699KU24_TANCI</name>